<dbReference type="EMBL" id="JACCFI010000001">
    <property type="protein sequence ID" value="NYG22159.1"/>
    <property type="molecule type" value="Genomic_DNA"/>
</dbReference>
<feature type="transmembrane region" description="Helical" evidence="1">
    <location>
        <begin position="109"/>
        <end position="134"/>
    </location>
</feature>
<accession>A0A852WW29</accession>
<organism evidence="2 3">
    <name type="scientific">Agromyces hippuratus</name>
    <dbReference type="NCBI Taxonomy" id="286438"/>
    <lineage>
        <taxon>Bacteria</taxon>
        <taxon>Bacillati</taxon>
        <taxon>Actinomycetota</taxon>
        <taxon>Actinomycetes</taxon>
        <taxon>Micrococcales</taxon>
        <taxon>Microbacteriaceae</taxon>
        <taxon>Agromyces</taxon>
    </lineage>
</organism>
<name>A0A852WW29_9MICO</name>
<gene>
    <name evidence="2" type="ORF">BJY17_002906</name>
</gene>
<dbReference type="RefSeq" id="WP_179552006.1">
    <property type="nucleotide sequence ID" value="NZ_JACCFI010000001.1"/>
</dbReference>
<dbReference type="InterPro" id="IPR021257">
    <property type="entry name" value="DUF2809"/>
</dbReference>
<sequence length="140" mass="14249">MTLTTAGAHGTRVRSALAAAVGLALGLGLQLLDRTPVIDVLGSVVYIVFIACLLRAIWPGFGAAGSAATAFGFATVVELSQLTELPQRVVDAFPPSRLLLGSAFDPIDLVAYAAGAVLAFVVQLVLVGTARVAASSVVED</sequence>
<reference evidence="2 3" key="1">
    <citation type="submission" date="2020-07" db="EMBL/GenBank/DDBJ databases">
        <title>Sequencing the genomes of 1000 actinobacteria strains.</title>
        <authorList>
            <person name="Klenk H.-P."/>
        </authorList>
    </citation>
    <scope>NUCLEOTIDE SEQUENCE [LARGE SCALE GENOMIC DNA]</scope>
    <source>
        <strain evidence="2 3">DSM 8598</strain>
    </source>
</reference>
<feature type="transmembrane region" description="Helical" evidence="1">
    <location>
        <begin position="37"/>
        <end position="58"/>
    </location>
</feature>
<evidence type="ECO:0000313" key="3">
    <source>
        <dbReference type="Proteomes" id="UP000549066"/>
    </source>
</evidence>
<comment type="caution">
    <text evidence="2">The sequence shown here is derived from an EMBL/GenBank/DDBJ whole genome shotgun (WGS) entry which is preliminary data.</text>
</comment>
<dbReference type="Pfam" id="PF10990">
    <property type="entry name" value="DUF2809"/>
    <property type="match status" value="1"/>
</dbReference>
<keyword evidence="3" id="KW-1185">Reference proteome</keyword>
<dbReference type="AlphaFoldDB" id="A0A852WW29"/>
<keyword evidence="1" id="KW-0472">Membrane</keyword>
<evidence type="ECO:0000313" key="2">
    <source>
        <dbReference type="EMBL" id="NYG22159.1"/>
    </source>
</evidence>
<keyword evidence="1" id="KW-1133">Transmembrane helix</keyword>
<dbReference type="Proteomes" id="UP000549066">
    <property type="component" value="Unassembled WGS sequence"/>
</dbReference>
<protein>
    <recommendedName>
        <fullName evidence="4">DUF2809 domain-containing protein</fullName>
    </recommendedName>
</protein>
<keyword evidence="1" id="KW-0812">Transmembrane</keyword>
<evidence type="ECO:0008006" key="4">
    <source>
        <dbReference type="Google" id="ProtNLM"/>
    </source>
</evidence>
<evidence type="ECO:0000256" key="1">
    <source>
        <dbReference type="SAM" id="Phobius"/>
    </source>
</evidence>
<feature type="transmembrane region" description="Helical" evidence="1">
    <location>
        <begin position="12"/>
        <end position="32"/>
    </location>
</feature>
<proteinExistence type="predicted"/>